<evidence type="ECO:0000313" key="2">
    <source>
        <dbReference type="Proteomes" id="UP000246321"/>
    </source>
</evidence>
<dbReference type="RefSeq" id="YP_010095678.1">
    <property type="nucleotide sequence ID" value="NC_055746.1"/>
</dbReference>
<reference evidence="1 2" key="1">
    <citation type="submission" date="2018-04" db="EMBL/GenBank/DDBJ databases">
        <title>Complete genome sequences of new Aeromonas and Pseudomonas phages promising in phage therapy dedicated to aquaculture.</title>
        <authorList>
            <person name="Kolsut J."/>
            <person name="Wojcik E."/>
            <person name="Wojtasik A."/>
            <person name="Dastych J."/>
        </authorList>
    </citation>
    <scope>NUCLEOTIDE SEQUENCE [LARGE SCALE GENOMIC DNA]</scope>
</reference>
<organism evidence="1 2">
    <name type="scientific">Aeromonas phage 50AhydR13PP</name>
    <dbReference type="NCBI Taxonomy" id="2163978"/>
    <lineage>
        <taxon>Viruses</taxon>
        <taxon>Duplodnaviria</taxon>
        <taxon>Heunggongvirae</taxon>
        <taxon>Uroviricota</taxon>
        <taxon>Caudoviricetes</taxon>
        <taxon>Pantevenvirales</taxon>
        <taxon>Straboviridae</taxon>
        <taxon>Tulanevirus</taxon>
        <taxon>Tulanevirus 50ahydr13pp</taxon>
    </lineage>
</organism>
<sequence length="85" mass="9535">MHFTTTYHNFKTGKSDHIISGSKTGKHTDDEIVAGIRAYVESLCPLEDRTDENGVDTLKIRKGIHFPGAVLPWQSTPSKITMRYS</sequence>
<accession>A0A2S1PEF4</accession>
<name>A0A2S1PEF4_9CAUD</name>
<dbReference type="GeneID" id="65113314"/>
<dbReference type="EMBL" id="MH179476">
    <property type="protein sequence ID" value="AWH14942.1"/>
    <property type="molecule type" value="Genomic_DNA"/>
</dbReference>
<evidence type="ECO:0000313" key="1">
    <source>
        <dbReference type="EMBL" id="AWH14942.1"/>
    </source>
</evidence>
<dbReference type="Proteomes" id="UP000246321">
    <property type="component" value="Segment"/>
</dbReference>
<dbReference type="KEGG" id="vg:65113314"/>
<protein>
    <submittedName>
        <fullName evidence="1">Uncharacterized protein</fullName>
    </submittedName>
</protein>
<proteinExistence type="predicted"/>
<keyword evidence="2" id="KW-1185">Reference proteome</keyword>